<gene>
    <name evidence="1" type="ORF">SPELUC_LOCUS12297</name>
</gene>
<dbReference type="EMBL" id="CAJVPW010028644">
    <property type="protein sequence ID" value="CAG8718879.1"/>
    <property type="molecule type" value="Genomic_DNA"/>
</dbReference>
<name>A0ACA9PPL7_9GLOM</name>
<feature type="non-terminal residue" evidence="1">
    <location>
        <position position="1"/>
    </location>
</feature>
<accession>A0ACA9PPL7</accession>
<reference evidence="1" key="1">
    <citation type="submission" date="2021-06" db="EMBL/GenBank/DDBJ databases">
        <authorList>
            <person name="Kallberg Y."/>
            <person name="Tangrot J."/>
            <person name="Rosling A."/>
        </authorList>
    </citation>
    <scope>NUCLEOTIDE SEQUENCE</scope>
    <source>
        <strain evidence="1">28 12/20/2015</strain>
    </source>
</reference>
<dbReference type="Proteomes" id="UP000789366">
    <property type="component" value="Unassembled WGS sequence"/>
</dbReference>
<evidence type="ECO:0000313" key="1">
    <source>
        <dbReference type="EMBL" id="CAG8718879.1"/>
    </source>
</evidence>
<evidence type="ECO:0000313" key="2">
    <source>
        <dbReference type="Proteomes" id="UP000789366"/>
    </source>
</evidence>
<sequence>VLESAQPNNDKLEISLIVDFSHANFGGQGNAKELSHTTQKNDNMEL</sequence>
<keyword evidence="2" id="KW-1185">Reference proteome</keyword>
<organism evidence="1 2">
    <name type="scientific">Cetraspora pellucida</name>
    <dbReference type="NCBI Taxonomy" id="1433469"/>
    <lineage>
        <taxon>Eukaryota</taxon>
        <taxon>Fungi</taxon>
        <taxon>Fungi incertae sedis</taxon>
        <taxon>Mucoromycota</taxon>
        <taxon>Glomeromycotina</taxon>
        <taxon>Glomeromycetes</taxon>
        <taxon>Diversisporales</taxon>
        <taxon>Gigasporaceae</taxon>
        <taxon>Cetraspora</taxon>
    </lineage>
</organism>
<protein>
    <submittedName>
        <fullName evidence="1">12958_t:CDS:1</fullName>
    </submittedName>
</protein>
<comment type="caution">
    <text evidence="1">The sequence shown here is derived from an EMBL/GenBank/DDBJ whole genome shotgun (WGS) entry which is preliminary data.</text>
</comment>
<proteinExistence type="predicted"/>